<reference evidence="1 2" key="1">
    <citation type="submission" date="2023-03" db="EMBL/GenBank/DDBJ databases">
        <title>Genome insight into feeding habits of ladybird beetles.</title>
        <authorList>
            <person name="Li H.-S."/>
            <person name="Huang Y.-H."/>
            <person name="Pang H."/>
        </authorList>
    </citation>
    <scope>NUCLEOTIDE SEQUENCE [LARGE SCALE GENOMIC DNA]</scope>
    <source>
        <strain evidence="1">SYSU_2023b</strain>
        <tissue evidence="1">Whole body</tissue>
    </source>
</reference>
<gene>
    <name evidence="1" type="ORF">WA026_010758</name>
</gene>
<dbReference type="GO" id="GO:0030695">
    <property type="term" value="F:GTPase regulator activity"/>
    <property type="evidence" value="ECO:0007669"/>
    <property type="project" value="InterPro"/>
</dbReference>
<dbReference type="SMART" id="SM00390">
    <property type="entry name" value="GoLoco"/>
    <property type="match status" value="1"/>
</dbReference>
<evidence type="ECO:0000313" key="1">
    <source>
        <dbReference type="EMBL" id="KAK9885260.1"/>
    </source>
</evidence>
<accession>A0AAW1UZ61</accession>
<dbReference type="PROSITE" id="PS50877">
    <property type="entry name" value="GOLOCO"/>
    <property type="match status" value="1"/>
</dbReference>
<organism evidence="1 2">
    <name type="scientific">Henosepilachna vigintioctopunctata</name>
    <dbReference type="NCBI Taxonomy" id="420089"/>
    <lineage>
        <taxon>Eukaryota</taxon>
        <taxon>Metazoa</taxon>
        <taxon>Ecdysozoa</taxon>
        <taxon>Arthropoda</taxon>
        <taxon>Hexapoda</taxon>
        <taxon>Insecta</taxon>
        <taxon>Pterygota</taxon>
        <taxon>Neoptera</taxon>
        <taxon>Endopterygota</taxon>
        <taxon>Coleoptera</taxon>
        <taxon>Polyphaga</taxon>
        <taxon>Cucujiformia</taxon>
        <taxon>Coccinelloidea</taxon>
        <taxon>Coccinellidae</taxon>
        <taxon>Epilachninae</taxon>
        <taxon>Epilachnini</taxon>
        <taxon>Henosepilachna</taxon>
    </lineage>
</organism>
<proteinExistence type="predicted"/>
<dbReference type="Pfam" id="PF02188">
    <property type="entry name" value="GoLoco"/>
    <property type="match status" value="1"/>
</dbReference>
<dbReference type="AlphaFoldDB" id="A0AAW1UZ61"/>
<name>A0AAW1UZ61_9CUCU</name>
<keyword evidence="2" id="KW-1185">Reference proteome</keyword>
<evidence type="ECO:0000313" key="2">
    <source>
        <dbReference type="Proteomes" id="UP001431783"/>
    </source>
</evidence>
<dbReference type="EMBL" id="JARQZJ010000095">
    <property type="protein sequence ID" value="KAK9885260.1"/>
    <property type="molecule type" value="Genomic_DNA"/>
</dbReference>
<sequence>MSGNHFPIKTSAEQHDMAWWPCSGVNSPSHLQRVNSDKVRGTSNDLFELIEKIQCSRLDDQRCLLPASFNQVYIVHF</sequence>
<protein>
    <submittedName>
        <fullName evidence="1">Uncharacterized protein</fullName>
    </submittedName>
</protein>
<dbReference type="InterPro" id="IPR003109">
    <property type="entry name" value="GoLoco_motif"/>
</dbReference>
<dbReference type="Proteomes" id="UP001431783">
    <property type="component" value="Unassembled WGS sequence"/>
</dbReference>
<comment type="caution">
    <text evidence="1">The sequence shown here is derived from an EMBL/GenBank/DDBJ whole genome shotgun (WGS) entry which is preliminary data.</text>
</comment>